<sequence>MFFGPYYFSYCSHSVLDLFITVISKVVLKL</sequence>
<accession>A0A0V1G9Y8</accession>
<keyword evidence="2" id="KW-1185">Reference proteome</keyword>
<protein>
    <submittedName>
        <fullName evidence="1">Uncharacterized protein</fullName>
    </submittedName>
</protein>
<name>A0A0V1G9Y8_TRIPS</name>
<organism evidence="1 2">
    <name type="scientific">Trichinella pseudospiralis</name>
    <name type="common">Parasitic roundworm</name>
    <dbReference type="NCBI Taxonomy" id="6337"/>
    <lineage>
        <taxon>Eukaryota</taxon>
        <taxon>Metazoa</taxon>
        <taxon>Ecdysozoa</taxon>
        <taxon>Nematoda</taxon>
        <taxon>Enoplea</taxon>
        <taxon>Dorylaimia</taxon>
        <taxon>Trichinellida</taxon>
        <taxon>Trichinellidae</taxon>
        <taxon>Trichinella</taxon>
    </lineage>
</organism>
<gene>
    <name evidence="1" type="ORF">T4B_10723</name>
</gene>
<dbReference type="EMBL" id="JYDS01005530">
    <property type="protein sequence ID" value="KRY94355.1"/>
    <property type="molecule type" value="Genomic_DNA"/>
</dbReference>
<reference evidence="1 2" key="1">
    <citation type="submission" date="2015-01" db="EMBL/GenBank/DDBJ databases">
        <title>Evolution of Trichinella species and genotypes.</title>
        <authorList>
            <person name="Korhonen P.K."/>
            <person name="Edoardo P."/>
            <person name="Giuseppe L.R."/>
            <person name="Gasser R.B."/>
        </authorList>
    </citation>
    <scope>NUCLEOTIDE SEQUENCE [LARGE SCALE GENOMIC DNA]</scope>
    <source>
        <strain evidence="1">ISS588</strain>
    </source>
</reference>
<evidence type="ECO:0000313" key="2">
    <source>
        <dbReference type="Proteomes" id="UP000054805"/>
    </source>
</evidence>
<dbReference type="AlphaFoldDB" id="A0A0V1G9Y8"/>
<dbReference type="Proteomes" id="UP000054805">
    <property type="component" value="Unassembled WGS sequence"/>
</dbReference>
<comment type="caution">
    <text evidence="1">The sequence shown here is derived from an EMBL/GenBank/DDBJ whole genome shotgun (WGS) entry which is preliminary data.</text>
</comment>
<proteinExistence type="predicted"/>
<evidence type="ECO:0000313" key="1">
    <source>
        <dbReference type="EMBL" id="KRY94355.1"/>
    </source>
</evidence>